<evidence type="ECO:0000313" key="2">
    <source>
        <dbReference type="EMBL" id="OBZ78330.1"/>
    </source>
</evidence>
<dbReference type="Proteomes" id="UP000092993">
    <property type="component" value="Unassembled WGS sequence"/>
</dbReference>
<dbReference type="AlphaFoldDB" id="A0A1C7MN88"/>
<sequence>MRSRSNVSIGSPALAMLREEDEDVSSAERPQKKRRLESRTTADAPTTPKFDLARRITRSQANRIGPILTDVQSPIQKTRILRTRSQKLPERKPLYESAHANITTVRGAVDNKRKAQTAPSANRAVLAPEMVISRRKKPADGKATARAVSMEASEVTFGIDGLTITAATADSCSDMDISLD</sequence>
<protein>
    <submittedName>
        <fullName evidence="2">Uncharacterized protein</fullName>
    </submittedName>
</protein>
<dbReference type="OrthoDB" id="3061698at2759"/>
<evidence type="ECO:0000256" key="1">
    <source>
        <dbReference type="SAM" id="MobiDB-lite"/>
    </source>
</evidence>
<dbReference type="EMBL" id="LUGG01000002">
    <property type="protein sequence ID" value="OBZ78330.1"/>
    <property type="molecule type" value="Genomic_DNA"/>
</dbReference>
<name>A0A1C7MN88_GRIFR</name>
<accession>A0A1C7MN88</accession>
<feature type="region of interest" description="Disordered" evidence="1">
    <location>
        <begin position="1"/>
        <end position="58"/>
    </location>
</feature>
<reference evidence="2 3" key="1">
    <citation type="submission" date="2016-03" db="EMBL/GenBank/DDBJ databases">
        <title>Whole genome sequencing of Grifola frondosa 9006-11.</title>
        <authorList>
            <person name="Min B."/>
            <person name="Park H."/>
            <person name="Kim J.-G."/>
            <person name="Cho H."/>
            <person name="Oh Y.-L."/>
            <person name="Kong W.-S."/>
            <person name="Choi I.-G."/>
        </authorList>
    </citation>
    <scope>NUCLEOTIDE SEQUENCE [LARGE SCALE GENOMIC DNA]</scope>
    <source>
        <strain evidence="2 3">9006-11</strain>
    </source>
</reference>
<proteinExistence type="predicted"/>
<evidence type="ECO:0000313" key="3">
    <source>
        <dbReference type="Proteomes" id="UP000092993"/>
    </source>
</evidence>
<keyword evidence="3" id="KW-1185">Reference proteome</keyword>
<gene>
    <name evidence="2" type="ORF">A0H81_01681</name>
</gene>
<comment type="caution">
    <text evidence="2">The sequence shown here is derived from an EMBL/GenBank/DDBJ whole genome shotgun (WGS) entry which is preliminary data.</text>
</comment>
<organism evidence="2 3">
    <name type="scientific">Grifola frondosa</name>
    <name type="common">Maitake</name>
    <name type="synonym">Polyporus frondosus</name>
    <dbReference type="NCBI Taxonomy" id="5627"/>
    <lineage>
        <taxon>Eukaryota</taxon>
        <taxon>Fungi</taxon>
        <taxon>Dikarya</taxon>
        <taxon>Basidiomycota</taxon>
        <taxon>Agaricomycotina</taxon>
        <taxon>Agaricomycetes</taxon>
        <taxon>Polyporales</taxon>
        <taxon>Grifolaceae</taxon>
        <taxon>Grifola</taxon>
    </lineage>
</organism>